<dbReference type="EC" id="6.1.1.19" evidence="2"/>
<feature type="compositionally biased region" description="Basic and acidic residues" evidence="10">
    <location>
        <begin position="488"/>
        <end position="526"/>
    </location>
</feature>
<reference evidence="12 13" key="1">
    <citation type="submission" date="2017-09" db="EMBL/GenBank/DDBJ databases">
        <title>Genome sequencing of Besnoitia besnoiti strain Bb-Ger1.</title>
        <authorList>
            <person name="Schares G."/>
            <person name="Venepally P."/>
            <person name="Lorenzi H.A."/>
        </authorList>
    </citation>
    <scope>NUCLEOTIDE SEQUENCE [LARGE SCALE GENOMIC DNA]</scope>
    <source>
        <strain evidence="12 13">Bb-Ger1</strain>
    </source>
</reference>
<dbReference type="AlphaFoldDB" id="A0A2A9MP87"/>
<dbReference type="Pfam" id="PF00750">
    <property type="entry name" value="tRNA-synt_1d"/>
    <property type="match status" value="2"/>
</dbReference>
<feature type="compositionally biased region" description="Basic and acidic residues" evidence="10">
    <location>
        <begin position="553"/>
        <end position="562"/>
    </location>
</feature>
<evidence type="ECO:0000256" key="5">
    <source>
        <dbReference type="ARBA" id="ARBA00022840"/>
    </source>
</evidence>
<feature type="compositionally biased region" description="Basic and acidic residues" evidence="10">
    <location>
        <begin position="52"/>
        <end position="65"/>
    </location>
</feature>
<organism evidence="12 13">
    <name type="scientific">Besnoitia besnoiti</name>
    <name type="common">Apicomplexan protozoan</name>
    <dbReference type="NCBI Taxonomy" id="94643"/>
    <lineage>
        <taxon>Eukaryota</taxon>
        <taxon>Sar</taxon>
        <taxon>Alveolata</taxon>
        <taxon>Apicomplexa</taxon>
        <taxon>Conoidasida</taxon>
        <taxon>Coccidia</taxon>
        <taxon>Eucoccidiorida</taxon>
        <taxon>Eimeriorina</taxon>
        <taxon>Sarcocystidae</taxon>
        <taxon>Besnoitia</taxon>
    </lineage>
</organism>
<evidence type="ECO:0000259" key="11">
    <source>
        <dbReference type="SMART" id="SM00836"/>
    </source>
</evidence>
<dbReference type="OrthoDB" id="68056at2759"/>
<feature type="domain" description="DALR anticodon binding" evidence="11">
    <location>
        <begin position="803"/>
        <end position="909"/>
    </location>
</feature>
<dbReference type="Gene3D" id="3.40.50.620">
    <property type="entry name" value="HUPs"/>
    <property type="match status" value="2"/>
</dbReference>
<dbReference type="SUPFAM" id="SSF52374">
    <property type="entry name" value="Nucleotidylyl transferase"/>
    <property type="match status" value="3"/>
</dbReference>
<proteinExistence type="inferred from homology"/>
<protein>
    <recommendedName>
        <fullName evidence="2">arginine--tRNA ligase</fullName>
        <ecNumber evidence="2">6.1.1.19</ecNumber>
    </recommendedName>
</protein>
<dbReference type="Proteomes" id="UP000224006">
    <property type="component" value="Chromosome I"/>
</dbReference>
<evidence type="ECO:0000256" key="4">
    <source>
        <dbReference type="ARBA" id="ARBA00022741"/>
    </source>
</evidence>
<feature type="region of interest" description="Disordered" evidence="10">
    <location>
        <begin position="28"/>
        <end position="74"/>
    </location>
</feature>
<evidence type="ECO:0000256" key="1">
    <source>
        <dbReference type="ARBA" id="ARBA00005594"/>
    </source>
</evidence>
<evidence type="ECO:0000256" key="8">
    <source>
        <dbReference type="ARBA" id="ARBA00049339"/>
    </source>
</evidence>
<comment type="similarity">
    <text evidence="1 9">Belongs to the class-I aminoacyl-tRNA synthetase family.</text>
</comment>
<evidence type="ECO:0000256" key="3">
    <source>
        <dbReference type="ARBA" id="ARBA00022598"/>
    </source>
</evidence>
<feature type="compositionally biased region" description="Basic and acidic residues" evidence="10">
    <location>
        <begin position="295"/>
        <end position="352"/>
    </location>
</feature>
<comment type="caution">
    <text evidence="12">The sequence shown here is derived from an EMBL/GenBank/DDBJ whole genome shotgun (WGS) entry which is preliminary data.</text>
</comment>
<dbReference type="RefSeq" id="XP_029222470.1">
    <property type="nucleotide sequence ID" value="XM_029359557.1"/>
</dbReference>
<keyword evidence="4 9" id="KW-0547">Nucleotide-binding</keyword>
<dbReference type="InterPro" id="IPR008909">
    <property type="entry name" value="DALR_anticod-bd"/>
</dbReference>
<dbReference type="Pfam" id="PF05746">
    <property type="entry name" value="DALR_1"/>
    <property type="match status" value="1"/>
</dbReference>
<dbReference type="SMART" id="SM00836">
    <property type="entry name" value="DALR_1"/>
    <property type="match status" value="1"/>
</dbReference>
<dbReference type="GO" id="GO:0005524">
    <property type="term" value="F:ATP binding"/>
    <property type="evidence" value="ECO:0007669"/>
    <property type="project" value="UniProtKB-KW"/>
</dbReference>
<feature type="region of interest" description="Disordered" evidence="10">
    <location>
        <begin position="288"/>
        <end position="363"/>
    </location>
</feature>
<dbReference type="InterPro" id="IPR014729">
    <property type="entry name" value="Rossmann-like_a/b/a_fold"/>
</dbReference>
<keyword evidence="3 9" id="KW-0436">Ligase</keyword>
<dbReference type="GO" id="GO:0005737">
    <property type="term" value="C:cytoplasm"/>
    <property type="evidence" value="ECO:0007669"/>
    <property type="project" value="InterPro"/>
</dbReference>
<dbReference type="InterPro" id="IPR036695">
    <property type="entry name" value="Arg-tRNA-synth_N_sf"/>
</dbReference>
<keyword evidence="5 9" id="KW-0067">ATP-binding</keyword>
<name>A0A2A9MP87_BESBE</name>
<evidence type="ECO:0000256" key="10">
    <source>
        <dbReference type="SAM" id="MobiDB-lite"/>
    </source>
</evidence>
<gene>
    <name evidence="12" type="ORF">BESB_008030</name>
</gene>
<evidence type="ECO:0000256" key="2">
    <source>
        <dbReference type="ARBA" id="ARBA00012837"/>
    </source>
</evidence>
<feature type="region of interest" description="Disordered" evidence="10">
    <location>
        <begin position="656"/>
        <end position="680"/>
    </location>
</feature>
<dbReference type="InterPro" id="IPR001278">
    <property type="entry name" value="Arg-tRNA-ligase"/>
</dbReference>
<evidence type="ECO:0000256" key="6">
    <source>
        <dbReference type="ARBA" id="ARBA00022917"/>
    </source>
</evidence>
<keyword evidence="13" id="KW-1185">Reference proteome</keyword>
<dbReference type="SUPFAM" id="SSF47323">
    <property type="entry name" value="Anticodon-binding domain of a subclass of class I aminoacyl-tRNA synthetases"/>
    <property type="match status" value="1"/>
</dbReference>
<evidence type="ECO:0000256" key="9">
    <source>
        <dbReference type="RuleBase" id="RU363038"/>
    </source>
</evidence>
<feature type="compositionally biased region" description="Low complexity" evidence="10">
    <location>
        <begin position="33"/>
        <end position="49"/>
    </location>
</feature>
<dbReference type="InterPro" id="IPR035684">
    <property type="entry name" value="ArgRS_core"/>
</dbReference>
<comment type="catalytic activity">
    <reaction evidence="8">
        <text>tRNA(Arg) + L-arginine + ATP = L-arginyl-tRNA(Arg) + AMP + diphosphate</text>
        <dbReference type="Rhea" id="RHEA:20301"/>
        <dbReference type="Rhea" id="RHEA-COMP:9658"/>
        <dbReference type="Rhea" id="RHEA-COMP:9673"/>
        <dbReference type="ChEBI" id="CHEBI:30616"/>
        <dbReference type="ChEBI" id="CHEBI:32682"/>
        <dbReference type="ChEBI" id="CHEBI:33019"/>
        <dbReference type="ChEBI" id="CHEBI:78442"/>
        <dbReference type="ChEBI" id="CHEBI:78513"/>
        <dbReference type="ChEBI" id="CHEBI:456215"/>
        <dbReference type="EC" id="6.1.1.19"/>
    </reaction>
</comment>
<dbReference type="PANTHER" id="PTHR11956">
    <property type="entry name" value="ARGINYL-TRNA SYNTHETASE"/>
    <property type="match status" value="1"/>
</dbReference>
<dbReference type="PANTHER" id="PTHR11956:SF5">
    <property type="entry name" value="ARGININE--TRNA LIGASE, CYTOPLASMIC"/>
    <property type="match status" value="1"/>
</dbReference>
<dbReference type="Gene3D" id="3.30.1360.70">
    <property type="entry name" value="Arginyl tRNA synthetase N-terminal domain"/>
    <property type="match status" value="1"/>
</dbReference>
<keyword evidence="7 9" id="KW-0030">Aminoacyl-tRNA synthetase</keyword>
<feature type="compositionally biased region" description="Basic and acidic residues" evidence="10">
    <location>
        <begin position="664"/>
        <end position="675"/>
    </location>
</feature>
<evidence type="ECO:0000313" key="12">
    <source>
        <dbReference type="EMBL" id="PFH38461.1"/>
    </source>
</evidence>
<accession>A0A2A9MP87</accession>
<dbReference type="InterPro" id="IPR009080">
    <property type="entry name" value="tRNAsynth_Ia_anticodon-bd"/>
</dbReference>
<dbReference type="EMBL" id="NWUJ01000001">
    <property type="protein sequence ID" value="PFH38461.1"/>
    <property type="molecule type" value="Genomic_DNA"/>
</dbReference>
<dbReference type="KEGG" id="bbes:BESB_008030"/>
<dbReference type="GeneID" id="40305865"/>
<feature type="region of interest" description="Disordered" evidence="10">
    <location>
        <begin position="478"/>
        <end position="572"/>
    </location>
</feature>
<dbReference type="VEuPathDB" id="ToxoDB:BESB_008030"/>
<dbReference type="GO" id="GO:0004814">
    <property type="term" value="F:arginine-tRNA ligase activity"/>
    <property type="evidence" value="ECO:0007669"/>
    <property type="project" value="UniProtKB-EC"/>
</dbReference>
<evidence type="ECO:0000313" key="13">
    <source>
        <dbReference type="Proteomes" id="UP000224006"/>
    </source>
</evidence>
<dbReference type="PRINTS" id="PR01038">
    <property type="entry name" value="TRNASYNTHARG"/>
</dbReference>
<keyword evidence="6 9" id="KW-0648">Protein biosynthesis</keyword>
<dbReference type="Gene3D" id="1.10.730.10">
    <property type="entry name" value="Isoleucyl-tRNA Synthetase, Domain 1"/>
    <property type="match status" value="1"/>
</dbReference>
<sequence length="909" mass="98992">MPATRTLVYRSFVQATWLSGLSPPPGMRAVANGSGSSLHSSSFPSPSGGRNLHRESVRDGGDGHRQAAAHSANELTLPSPLQLRQWLADRLRKAISIAMGGREMRDDISIVVTEAVAHARSIFDFQSSAAISLAGKGGGSQSAEDIAQGLLNNLEVERPLTERVVALTAVSERGFINFRLSNSYLAAQLKYMFLTPPQNSCLGFEKVKQPQRIVIDYASPNICKDLHVGHLRSAVVGDALANMLEFAGNVVHRQNHLGDFGWPAALVLGALEDTDLKTRAETQALARALAAAADEDARGEAEASEKESEQPPRAREEQGGPQRGEREGTAERGAGEAREGHLQQEENRSREGDEGDGENPPMSAVNWTEIYQAAKEKAQSDPAFKQLCEELLRRLQTGDETSEIRQQWRLLRKLSLERFESTYRLLGLRHQEVRGESFYAFLVPEVFRLLSSYSRLRALASGALGGVVDAEAVAQLPRDATEAATSRKACESPRDGGCKQRARTPREIAAHANERRERTPEGRVGTETESGANDPERSNETKGTGGSGDENEVDLHDGEAERPGQGADAPATEGVVVLKKPTGALTSNTLKAARILYVVDRAQAAHFRRVFSLARSAGLASRDAAAPLAGRLSASCDVREEAERVFSCALDDGIRGTTGAHLRPGGDRPPGEETRAQQQTSCVQRESEAIHGGTQETQLEHVALGLVKNAEGLKMKSREGQAPQLDELVVEAVRQADEELSRRIDNCMQTTAHSKDREAQRARARILGVAAVKYAELSTRRDADYVYSPAKMLSQKGNTAPYILYSLVRVRGILRRAGWDDGPPPEVHESRLLMFAMALEDAVEALIPSKLTAYLYSLCLVFNAFYEKCQVTAAADEGLRTTRLLLVYGVRRILEKTLNLLGIQAVDTL</sequence>
<dbReference type="GO" id="GO:0006420">
    <property type="term" value="P:arginyl-tRNA aminoacylation"/>
    <property type="evidence" value="ECO:0007669"/>
    <property type="project" value="InterPro"/>
</dbReference>
<evidence type="ECO:0000256" key="7">
    <source>
        <dbReference type="ARBA" id="ARBA00023146"/>
    </source>
</evidence>
<dbReference type="STRING" id="94643.A0A2A9MP87"/>